<sequence length="738" mass="85139">MSLLTKVKHFEDFANKYKHESDLYSEIKRNRELESVETIEKLLKEYQDDNKLLRIGIVGRVKAGKSSLLNALVFDGEDVLPKAATPMTAALTIMKYSQEMRAEVDFFTDEDIRKLKEEHQQYQQNFKRLEAEEMEAEKKKDPKRSDPAKAKRRAERRIKDSPYAASADQYERISKSGITSVSSLNEYRDIYADSMSELNQKLSDFVGANGKYMPFTKSVTLYLPEPKLEGLEIVDTPGINDPVQSRGKRTEDLLSQCDVVLMVSPAGQFLSEQDTALMSNMTTSKAIGHVYLVASQCDNQLFGNEYGDHNIQSILANIRTTLGKHATDTLSQEKQKYPDMEPIFDQFCQNELILTSGACYGLAKYLAQPEKWDETQQHVYKLLSGKFPQEFSTQTKSLSTLNMLSNTDSVQKVLDIVHQKKTEIIAEKTTKYQQAQSNALTNMIELLQNLLRDKEYELKNCTIETLIEEQARFATLKTSVNDIVSSTYQTHSTNLRDRLASGLKISLQQQMNKFVRGSTEKGYTERSESYEVKVGEESTSTWYKPWTWGDTRSIYETRYRTVRDEYSYVRATPVRESILTILDILNSQLTKKANSVIEDAKDVLNKELRSQLYVLDKDNFSPKRIENILNQVLDKLPRAEFELDSMPSSLDKYGELRGYEGDKFLQEAREYISELESNIQNQIDDYIQDLKKKLQRIHLSRLFISTFEEKLENLKRDIQNSEARIKEFQTMRDELNQI</sequence>
<dbReference type="RefSeq" id="WP_078219143.1">
    <property type="nucleotide sequence ID" value="NZ_MUXZ01000032.1"/>
</dbReference>
<evidence type="ECO:0000256" key="2">
    <source>
        <dbReference type="SAM" id="MobiDB-lite"/>
    </source>
</evidence>
<dbReference type="PANTHER" id="PTHR36681:SF3">
    <property type="entry name" value="NUCLEAR GTPASE, GERMINAL CENTER-ASSOCIATED, TANDEM DUPLICATE 3"/>
    <property type="match status" value="1"/>
</dbReference>
<proteinExistence type="predicted"/>
<evidence type="ECO:0000256" key="1">
    <source>
        <dbReference type="SAM" id="Coils"/>
    </source>
</evidence>
<evidence type="ECO:0000313" key="5">
    <source>
        <dbReference type="Proteomes" id="UP000254329"/>
    </source>
</evidence>
<organism evidence="4 5">
    <name type="scientific">Canicola haemoglobinophilus</name>
    <dbReference type="NCBI Taxonomy" id="733"/>
    <lineage>
        <taxon>Bacteria</taxon>
        <taxon>Pseudomonadati</taxon>
        <taxon>Pseudomonadota</taxon>
        <taxon>Gammaproteobacteria</taxon>
        <taxon>Pasteurellales</taxon>
        <taxon>Pasteurellaceae</taxon>
        <taxon>Canicola</taxon>
    </lineage>
</organism>
<feature type="compositionally biased region" description="Basic and acidic residues" evidence="2">
    <location>
        <begin position="129"/>
        <end position="149"/>
    </location>
</feature>
<dbReference type="STRING" id="733.B0186_09530"/>
<dbReference type="AlphaFoldDB" id="A0A1V4AZ91"/>
<name>A0A1V4AZ91_9PAST</name>
<evidence type="ECO:0000259" key="3">
    <source>
        <dbReference type="Pfam" id="PF00350"/>
    </source>
</evidence>
<dbReference type="InterPro" id="IPR027417">
    <property type="entry name" value="P-loop_NTPase"/>
</dbReference>
<keyword evidence="1" id="KW-0175">Coiled coil</keyword>
<evidence type="ECO:0000313" key="4">
    <source>
        <dbReference type="EMBL" id="STO59226.1"/>
    </source>
</evidence>
<feature type="coiled-coil region" evidence="1">
    <location>
        <begin position="665"/>
        <end position="738"/>
    </location>
</feature>
<gene>
    <name evidence="4" type="ORF">NCTC1659_00473</name>
</gene>
<accession>A0A1V4AZ91</accession>
<dbReference type="SUPFAM" id="SSF52540">
    <property type="entry name" value="P-loop containing nucleoside triphosphate hydrolases"/>
    <property type="match status" value="1"/>
</dbReference>
<feature type="region of interest" description="Disordered" evidence="2">
    <location>
        <begin position="129"/>
        <end position="166"/>
    </location>
</feature>
<dbReference type="Pfam" id="PF00350">
    <property type="entry name" value="Dynamin_N"/>
    <property type="match status" value="1"/>
</dbReference>
<reference evidence="4 5" key="1">
    <citation type="submission" date="2018-06" db="EMBL/GenBank/DDBJ databases">
        <authorList>
            <consortium name="Pathogen Informatics"/>
            <person name="Doyle S."/>
        </authorList>
    </citation>
    <scope>NUCLEOTIDE SEQUENCE [LARGE SCALE GENOMIC DNA]</scope>
    <source>
        <strain evidence="4 5">NCTC1659</strain>
    </source>
</reference>
<dbReference type="Gene3D" id="3.40.50.300">
    <property type="entry name" value="P-loop containing nucleotide triphosphate hydrolases"/>
    <property type="match status" value="1"/>
</dbReference>
<dbReference type="EMBL" id="UGHF01000001">
    <property type="protein sequence ID" value="STO59226.1"/>
    <property type="molecule type" value="Genomic_DNA"/>
</dbReference>
<dbReference type="Proteomes" id="UP000254329">
    <property type="component" value="Unassembled WGS sequence"/>
</dbReference>
<feature type="domain" description="Dynamin N-terminal" evidence="3">
    <location>
        <begin position="55"/>
        <end position="282"/>
    </location>
</feature>
<protein>
    <submittedName>
        <fullName evidence="4">GTP-binding protein Der</fullName>
    </submittedName>
</protein>
<keyword evidence="5" id="KW-1185">Reference proteome</keyword>
<dbReference type="PANTHER" id="PTHR36681">
    <property type="entry name" value="NUCLEAR GTPASE, GERMINAL CENTER-ASSOCIATED, TANDEM DUPLICATE 3"/>
    <property type="match status" value="1"/>
</dbReference>
<dbReference type="InterPro" id="IPR045063">
    <property type="entry name" value="Dynamin_N"/>
</dbReference>